<organism evidence="1 2">
    <name type="scientific">Gymnopilus junonius</name>
    <name type="common">Spectacular rustgill mushroom</name>
    <name type="synonym">Gymnopilus spectabilis subsp. junonius</name>
    <dbReference type="NCBI Taxonomy" id="109634"/>
    <lineage>
        <taxon>Eukaryota</taxon>
        <taxon>Fungi</taxon>
        <taxon>Dikarya</taxon>
        <taxon>Basidiomycota</taxon>
        <taxon>Agaricomycotina</taxon>
        <taxon>Agaricomycetes</taxon>
        <taxon>Agaricomycetidae</taxon>
        <taxon>Agaricales</taxon>
        <taxon>Agaricineae</taxon>
        <taxon>Hymenogastraceae</taxon>
        <taxon>Gymnopilus</taxon>
    </lineage>
</organism>
<reference evidence="1" key="1">
    <citation type="submission" date="2020-11" db="EMBL/GenBank/DDBJ databases">
        <authorList>
            <consortium name="DOE Joint Genome Institute"/>
            <person name="Ahrendt S."/>
            <person name="Riley R."/>
            <person name="Andreopoulos W."/>
            <person name="LaButti K."/>
            <person name="Pangilinan J."/>
            <person name="Ruiz-duenas F.J."/>
            <person name="Barrasa J.M."/>
            <person name="Sanchez-Garcia M."/>
            <person name="Camarero S."/>
            <person name="Miyauchi S."/>
            <person name="Serrano A."/>
            <person name="Linde D."/>
            <person name="Babiker R."/>
            <person name="Drula E."/>
            <person name="Ayuso-Fernandez I."/>
            <person name="Pacheco R."/>
            <person name="Padilla G."/>
            <person name="Ferreira P."/>
            <person name="Barriuso J."/>
            <person name="Kellner H."/>
            <person name="Castanera R."/>
            <person name="Alfaro M."/>
            <person name="Ramirez L."/>
            <person name="Pisabarro A.G."/>
            <person name="Kuo A."/>
            <person name="Tritt A."/>
            <person name="Lipzen A."/>
            <person name="He G."/>
            <person name="Yan M."/>
            <person name="Ng V."/>
            <person name="Cullen D."/>
            <person name="Martin F."/>
            <person name="Rosso M.-N."/>
            <person name="Henrissat B."/>
            <person name="Hibbett D."/>
            <person name="Martinez A.T."/>
            <person name="Grigoriev I.V."/>
        </authorList>
    </citation>
    <scope>NUCLEOTIDE SEQUENCE</scope>
    <source>
        <strain evidence="1">AH 44721</strain>
    </source>
</reference>
<keyword evidence="2" id="KW-1185">Reference proteome</keyword>
<dbReference type="InterPro" id="IPR032675">
    <property type="entry name" value="LRR_dom_sf"/>
</dbReference>
<accession>A0A9P5TSW1</accession>
<dbReference type="OrthoDB" id="3251070at2759"/>
<gene>
    <name evidence="1" type="ORF">CPB84DRAFT_1764716</name>
</gene>
<dbReference type="EMBL" id="JADNYJ010000007">
    <property type="protein sequence ID" value="KAF8910144.1"/>
    <property type="molecule type" value="Genomic_DNA"/>
</dbReference>
<evidence type="ECO:0000313" key="1">
    <source>
        <dbReference type="EMBL" id="KAF8910144.1"/>
    </source>
</evidence>
<proteinExistence type="predicted"/>
<protein>
    <submittedName>
        <fullName evidence="1">Uncharacterized protein</fullName>
    </submittedName>
</protein>
<sequence>MTVSGSTCLNSIASWASLLCIYSARKVLIQWNTLTMSVFKRPKLHGQETVTRVSVDPTCKGGFEIAANSEKGIMSFPLELQGEVLSHFQKIDYLTRTPHDNPILPEEYMEYTDALRALSQVSVAYRHVFLPLLWETVNVCFSARGANSNSFFKHVGEALIRKSDGLKANPELRPLVKRLNVVLTRYQSKVVLSKFGRLLKSLPNLTTLHLLHSHTQMTSAFQETFEGVVLPGIRTLLIQGHCHHLLSSCPNVKDLWCIRGDGHKLVSMIEKHCKSLEELHGFHLNEKYMKKLVKAAPDLRAFDIPFENYQTVLAQVPHFKQLDTMVIRAADIPKFNSKSYKALQKCIQDVKSKFATMPNAKEKGKIRILYEDVGSWKLADTFHLPFAQYGNIDIYEAGV</sequence>
<dbReference type="Proteomes" id="UP000724874">
    <property type="component" value="Unassembled WGS sequence"/>
</dbReference>
<evidence type="ECO:0000313" key="2">
    <source>
        <dbReference type="Proteomes" id="UP000724874"/>
    </source>
</evidence>
<dbReference type="Gene3D" id="3.80.10.10">
    <property type="entry name" value="Ribonuclease Inhibitor"/>
    <property type="match status" value="1"/>
</dbReference>
<comment type="caution">
    <text evidence="1">The sequence shown here is derived from an EMBL/GenBank/DDBJ whole genome shotgun (WGS) entry which is preliminary data.</text>
</comment>
<dbReference type="AlphaFoldDB" id="A0A9P5TSW1"/>
<name>A0A9P5TSW1_GYMJU</name>